<dbReference type="AlphaFoldDB" id="A0A5C7J3D2"/>
<evidence type="ECO:0000313" key="2">
    <source>
        <dbReference type="Proteomes" id="UP000321026"/>
    </source>
</evidence>
<comment type="caution">
    <text evidence="1">The sequence shown here is derived from an EMBL/GenBank/DDBJ whole genome shotgun (WGS) entry which is preliminary data.</text>
</comment>
<evidence type="ECO:0000313" key="1">
    <source>
        <dbReference type="EMBL" id="TXG75889.1"/>
    </source>
</evidence>
<protein>
    <submittedName>
        <fullName evidence="1">Uncharacterized protein</fullName>
    </submittedName>
</protein>
<accession>A0A5C7J3D2</accession>
<dbReference type="EMBL" id="SSDS01000096">
    <property type="protein sequence ID" value="TXG75889.1"/>
    <property type="molecule type" value="Genomic_DNA"/>
</dbReference>
<proteinExistence type="predicted"/>
<reference evidence="1 2" key="1">
    <citation type="submission" date="2018-09" db="EMBL/GenBank/DDBJ databases">
        <title>Metagenome Assembled Genomes from an Advanced Water Purification Facility.</title>
        <authorList>
            <person name="Stamps B.W."/>
            <person name="Spear J.R."/>
        </authorList>
    </citation>
    <scope>NUCLEOTIDE SEQUENCE [LARGE SCALE GENOMIC DNA]</scope>
    <source>
        <strain evidence="1">Bin_63_2</strain>
    </source>
</reference>
<sequence length="67" mass="7483">MSSFLFIIPEGWTQISQELIDTIGAIQIDNWVKMADYYSLGQALREAGGPESISEAVFFNTEILAVR</sequence>
<organism evidence="1 2">
    <name type="scientific">Candidatus Dojkabacteria bacterium</name>
    <dbReference type="NCBI Taxonomy" id="2099670"/>
    <lineage>
        <taxon>Bacteria</taxon>
        <taxon>Candidatus Dojkabacteria</taxon>
    </lineage>
</organism>
<gene>
    <name evidence="1" type="ORF">E6Q11_06140</name>
</gene>
<dbReference type="Proteomes" id="UP000321026">
    <property type="component" value="Unassembled WGS sequence"/>
</dbReference>
<name>A0A5C7J3D2_9BACT</name>